<evidence type="ECO:0000256" key="4">
    <source>
        <dbReference type="ARBA" id="ARBA00022540"/>
    </source>
</evidence>
<evidence type="ECO:0000256" key="5">
    <source>
        <dbReference type="ARBA" id="ARBA00022917"/>
    </source>
</evidence>
<keyword evidence="3" id="KW-0963">Cytoplasm</keyword>
<dbReference type="InterPro" id="IPR029044">
    <property type="entry name" value="Nucleotide-diphossugar_trans"/>
</dbReference>
<evidence type="ECO:0000256" key="7">
    <source>
        <dbReference type="ARBA" id="ARBA00044229"/>
    </source>
</evidence>
<evidence type="ECO:0000256" key="3">
    <source>
        <dbReference type="ARBA" id="ARBA00022490"/>
    </source>
</evidence>
<dbReference type="CDD" id="cd04198">
    <property type="entry name" value="eIF-2B_gamma_N"/>
    <property type="match status" value="1"/>
</dbReference>
<dbReference type="InterPro" id="IPR051960">
    <property type="entry name" value="eIF2B_gamma"/>
</dbReference>
<keyword evidence="5" id="KW-0648">Protein biosynthesis</keyword>
<reference evidence="11 12" key="1">
    <citation type="submission" date="2023-01" db="EMBL/GenBank/DDBJ databases">
        <authorList>
            <person name="Whitehead M."/>
        </authorList>
    </citation>
    <scope>NUCLEOTIDE SEQUENCE [LARGE SCALE GENOMIC DNA]</scope>
</reference>
<organism evidence="11 12">
    <name type="scientific">Macrosiphum euphorbiae</name>
    <name type="common">potato aphid</name>
    <dbReference type="NCBI Taxonomy" id="13131"/>
    <lineage>
        <taxon>Eukaryota</taxon>
        <taxon>Metazoa</taxon>
        <taxon>Ecdysozoa</taxon>
        <taxon>Arthropoda</taxon>
        <taxon>Hexapoda</taxon>
        <taxon>Insecta</taxon>
        <taxon>Pterygota</taxon>
        <taxon>Neoptera</taxon>
        <taxon>Paraneoptera</taxon>
        <taxon>Hemiptera</taxon>
        <taxon>Sternorrhyncha</taxon>
        <taxon>Aphidomorpha</taxon>
        <taxon>Aphidoidea</taxon>
        <taxon>Aphididae</taxon>
        <taxon>Macrosiphini</taxon>
        <taxon>Macrosiphum</taxon>
    </lineage>
</organism>
<dbReference type="GO" id="GO:0003743">
    <property type="term" value="F:translation initiation factor activity"/>
    <property type="evidence" value="ECO:0007669"/>
    <property type="project" value="UniProtKB-KW"/>
</dbReference>
<accession>A0AAV0VM96</accession>
<evidence type="ECO:0000313" key="11">
    <source>
        <dbReference type="EMBL" id="CAI6344685.1"/>
    </source>
</evidence>
<dbReference type="PANTHER" id="PTHR45989:SF1">
    <property type="entry name" value="TRANSLATION INITIATION FACTOR EIF-2B SUBUNIT GAMMA"/>
    <property type="match status" value="1"/>
</dbReference>
<sequence>MQNWLEFQAVVMAAGKGSRIPEMTATKPKCLLPVGNKPMIYYPLKLLENAGFRDTKIIVADNYANWGTADSLRHISDYILTDVIILSCDLITDVDLHQVLNIYRNNNASLVSLYFSPSQDEQCVFTVPGLKSKNKFEKDIIGYDSKTSRLLLMASASDYEETMPISSSLLNKCSNLKLCSKLLDSHMYIMKRWLVNYLVKDVNISTLKGELLPFVVKKQLSKHCKNIEPNEKCIEDEEDEKPDIFNISKESDIETKIRSMSCFGNTTNFEEMIKCYACVIDSNIGIRANTLYDYCRVNKIIHQLNIPLGEEKDKVSPEAEILSNQFDKETCLLA</sequence>
<dbReference type="GO" id="GO:0002183">
    <property type="term" value="P:cytoplasmic translational initiation"/>
    <property type="evidence" value="ECO:0007669"/>
    <property type="project" value="TreeGrafter"/>
</dbReference>
<evidence type="ECO:0000256" key="6">
    <source>
        <dbReference type="ARBA" id="ARBA00044196"/>
    </source>
</evidence>
<evidence type="ECO:0000256" key="8">
    <source>
        <dbReference type="ARBA" id="ARBA00045373"/>
    </source>
</evidence>
<comment type="subunit">
    <text evidence="9">Component of the translation initiation factor 2B (eIF2B) complex which is a heterodecamer of two sets of five different subunits: alpha, beta, gamma, delta and epsilon. Subunits alpha, beta and delta comprise a regulatory subcomplex and subunits epsilon and gamma comprise a catalytic subcomplex. Within the complex, the hexameric regulatory complex resides at the center, with the two heterodimeric catalytic subcomplexes bound on opposite sides.</text>
</comment>
<keyword evidence="12" id="KW-1185">Reference proteome</keyword>
<comment type="similarity">
    <text evidence="2">Belongs to the eIF-2B gamma/epsilon subunits family.</text>
</comment>
<gene>
    <name evidence="11" type="ORF">MEUPH1_LOCUS1792</name>
</gene>
<evidence type="ECO:0000259" key="10">
    <source>
        <dbReference type="Pfam" id="PF00483"/>
    </source>
</evidence>
<evidence type="ECO:0000256" key="2">
    <source>
        <dbReference type="ARBA" id="ARBA00007878"/>
    </source>
</evidence>
<keyword evidence="4" id="KW-0396">Initiation factor</keyword>
<comment type="caution">
    <text evidence="11">The sequence shown here is derived from an EMBL/GenBank/DDBJ whole genome shotgun (WGS) entry which is preliminary data.</text>
</comment>
<dbReference type="SUPFAM" id="SSF53448">
    <property type="entry name" value="Nucleotide-diphospho-sugar transferases"/>
    <property type="match status" value="1"/>
</dbReference>
<dbReference type="PANTHER" id="PTHR45989">
    <property type="entry name" value="TRANSLATION INITIATION FACTOR EIF-2B SUBUNIT GAMMA"/>
    <property type="match status" value="1"/>
</dbReference>
<dbReference type="GO" id="GO:0005829">
    <property type="term" value="C:cytosol"/>
    <property type="evidence" value="ECO:0007669"/>
    <property type="project" value="UniProtKB-SubCell"/>
</dbReference>
<dbReference type="EMBL" id="CARXXK010000001">
    <property type="protein sequence ID" value="CAI6344685.1"/>
    <property type="molecule type" value="Genomic_DNA"/>
</dbReference>
<dbReference type="InterPro" id="IPR005835">
    <property type="entry name" value="NTP_transferase_dom"/>
</dbReference>
<comment type="function">
    <text evidence="8">Acts as a component of the translation initiation factor 2B (eIF2B) complex, which catalyzes the exchange of GDP for GTP on the eukaryotic initiation factor 2 (eIF2) complex gamma subunit. Its guanine nucleotide exchange factor activity is repressed when bound to eIF2 complex phosphorylated on the alpha subunit, thereby limiting the amount of methionyl-initiator methionine tRNA available to the ribosome and consequently global translation is repressed.</text>
</comment>
<dbReference type="Pfam" id="PF00483">
    <property type="entry name" value="NTP_transferase"/>
    <property type="match status" value="1"/>
</dbReference>
<dbReference type="Proteomes" id="UP001160148">
    <property type="component" value="Unassembled WGS sequence"/>
</dbReference>
<name>A0AAV0VM96_9HEMI</name>
<comment type="subcellular location">
    <subcellularLocation>
        <location evidence="1">Cytoplasm</location>
        <location evidence="1">Cytosol</location>
    </subcellularLocation>
</comment>
<dbReference type="GO" id="GO:0005851">
    <property type="term" value="C:eukaryotic translation initiation factor 2B complex"/>
    <property type="evidence" value="ECO:0007669"/>
    <property type="project" value="TreeGrafter"/>
</dbReference>
<protein>
    <recommendedName>
        <fullName evidence="6">Translation initiation factor eIF2B subunit gamma</fullName>
    </recommendedName>
    <alternativeName>
        <fullName evidence="7">eIF2B GDP-GTP exchange factor subunit gamma</fullName>
    </alternativeName>
</protein>
<dbReference type="Gene3D" id="3.90.550.10">
    <property type="entry name" value="Spore Coat Polysaccharide Biosynthesis Protein SpsA, Chain A"/>
    <property type="match status" value="1"/>
</dbReference>
<evidence type="ECO:0000313" key="12">
    <source>
        <dbReference type="Proteomes" id="UP001160148"/>
    </source>
</evidence>
<dbReference type="GO" id="GO:0005085">
    <property type="term" value="F:guanyl-nucleotide exchange factor activity"/>
    <property type="evidence" value="ECO:0007669"/>
    <property type="project" value="TreeGrafter"/>
</dbReference>
<dbReference type="AlphaFoldDB" id="A0AAV0VM96"/>
<evidence type="ECO:0000256" key="1">
    <source>
        <dbReference type="ARBA" id="ARBA00004514"/>
    </source>
</evidence>
<proteinExistence type="inferred from homology"/>
<feature type="domain" description="Nucleotidyl transferase" evidence="10">
    <location>
        <begin position="9"/>
        <end position="62"/>
    </location>
</feature>
<evidence type="ECO:0000256" key="9">
    <source>
        <dbReference type="ARBA" id="ARBA00046432"/>
    </source>
</evidence>